<evidence type="ECO:0000313" key="2">
    <source>
        <dbReference type="EMBL" id="KAJ8500998.1"/>
    </source>
</evidence>
<dbReference type="PANTHER" id="PTHR31579">
    <property type="entry name" value="OS03G0796600 PROTEIN"/>
    <property type="match status" value="1"/>
</dbReference>
<sequence length="292" mass="32262">MARKYKRATAPLDETARARLWQEVSSGVSGETTTTSDTAELADLIDSFYNEEEIDKRKGKFGMGSEKGGYLARRSLDAVLAESESDVVAHRIRVAAERGVTAVSPAGDGFKRRVMGWLRDEGFDAGLCKSSWERAEGIQAGNHEYIDVIDRGGTRYILEIDLAAEFEIARPTQHYTVLLRALPSVFVGRPGALESIVSLMCAAMEESIRSSGMHQPPWRRKEYVQAKWFSSYRRNSATDGERKGGPADRGEASRSGPATTKPCRIELRCREVKVGEGMLAEELRGTLNGYGF</sequence>
<feature type="compositionally biased region" description="Basic and acidic residues" evidence="1">
    <location>
        <begin position="239"/>
        <end position="252"/>
    </location>
</feature>
<dbReference type="NCBIfam" id="TIGR01615">
    <property type="entry name" value="A_thal_3542"/>
    <property type="match status" value="1"/>
</dbReference>
<feature type="region of interest" description="Disordered" evidence="1">
    <location>
        <begin position="235"/>
        <end position="259"/>
    </location>
</feature>
<dbReference type="EMBL" id="JAQQAF010000003">
    <property type="protein sequence ID" value="KAJ8500998.1"/>
    <property type="molecule type" value="Genomic_DNA"/>
</dbReference>
<dbReference type="AlphaFoldDB" id="A0AAV8RNQ6"/>
<protein>
    <recommendedName>
        <fullName evidence="4">DUF506 domain-containing protein</fullName>
    </recommendedName>
</protein>
<dbReference type="InterPro" id="IPR006502">
    <property type="entry name" value="PDDEXK-like"/>
</dbReference>
<evidence type="ECO:0000256" key="1">
    <source>
        <dbReference type="SAM" id="MobiDB-lite"/>
    </source>
</evidence>
<dbReference type="PANTHER" id="PTHR31579:SF42">
    <property type="entry name" value="DUF506 FAMILY PROTEIN (DUF506)"/>
    <property type="match status" value="1"/>
</dbReference>
<evidence type="ECO:0000313" key="3">
    <source>
        <dbReference type="Proteomes" id="UP001222027"/>
    </source>
</evidence>
<reference evidence="2 3" key="1">
    <citation type="submission" date="2022-12" db="EMBL/GenBank/DDBJ databases">
        <title>Chromosome-scale assembly of the Ensete ventricosum genome.</title>
        <authorList>
            <person name="Dussert Y."/>
            <person name="Stocks J."/>
            <person name="Wendawek A."/>
            <person name="Woldeyes F."/>
            <person name="Nichols R.A."/>
            <person name="Borrell J.S."/>
        </authorList>
    </citation>
    <scope>NUCLEOTIDE SEQUENCE [LARGE SCALE GENOMIC DNA]</scope>
    <source>
        <strain evidence="3">cv. Maze</strain>
        <tissue evidence="2">Seeds</tissue>
    </source>
</reference>
<dbReference type="Pfam" id="PF04720">
    <property type="entry name" value="PDDEXK_6"/>
    <property type="match status" value="1"/>
</dbReference>
<dbReference type="Proteomes" id="UP001222027">
    <property type="component" value="Unassembled WGS sequence"/>
</dbReference>
<gene>
    <name evidence="2" type="ORF">OPV22_011550</name>
</gene>
<proteinExistence type="predicted"/>
<organism evidence="2 3">
    <name type="scientific">Ensete ventricosum</name>
    <name type="common">Abyssinian banana</name>
    <name type="synonym">Musa ensete</name>
    <dbReference type="NCBI Taxonomy" id="4639"/>
    <lineage>
        <taxon>Eukaryota</taxon>
        <taxon>Viridiplantae</taxon>
        <taxon>Streptophyta</taxon>
        <taxon>Embryophyta</taxon>
        <taxon>Tracheophyta</taxon>
        <taxon>Spermatophyta</taxon>
        <taxon>Magnoliopsida</taxon>
        <taxon>Liliopsida</taxon>
        <taxon>Zingiberales</taxon>
        <taxon>Musaceae</taxon>
        <taxon>Ensete</taxon>
    </lineage>
</organism>
<evidence type="ECO:0008006" key="4">
    <source>
        <dbReference type="Google" id="ProtNLM"/>
    </source>
</evidence>
<accession>A0AAV8RNQ6</accession>
<comment type="caution">
    <text evidence="2">The sequence shown here is derived from an EMBL/GenBank/DDBJ whole genome shotgun (WGS) entry which is preliminary data.</text>
</comment>
<keyword evidence="3" id="KW-1185">Reference proteome</keyword>
<name>A0AAV8RNQ6_ENSVE</name>